<evidence type="ECO:0000256" key="1">
    <source>
        <dbReference type="SAM" id="MobiDB-lite"/>
    </source>
</evidence>
<accession>A0A964WT01</accession>
<proteinExistence type="predicted"/>
<evidence type="ECO:0000313" key="3">
    <source>
        <dbReference type="Proteomes" id="UP000773614"/>
    </source>
</evidence>
<protein>
    <submittedName>
        <fullName evidence="2">Uncharacterized protein</fullName>
    </submittedName>
</protein>
<feature type="region of interest" description="Disordered" evidence="1">
    <location>
        <begin position="143"/>
        <end position="176"/>
    </location>
</feature>
<feature type="compositionally biased region" description="Basic and acidic residues" evidence="1">
    <location>
        <begin position="143"/>
        <end position="155"/>
    </location>
</feature>
<reference evidence="2" key="1">
    <citation type="submission" date="2019-03" db="EMBL/GenBank/DDBJ databases">
        <title>Afifella sp. nov., isolated from activated sludge.</title>
        <authorList>
            <person name="Li Q."/>
            <person name="Liu Y."/>
        </authorList>
    </citation>
    <scope>NUCLEOTIDE SEQUENCE</scope>
    <source>
        <strain evidence="2">L72</strain>
    </source>
</reference>
<keyword evidence="3" id="KW-1185">Reference proteome</keyword>
<dbReference type="Proteomes" id="UP000773614">
    <property type="component" value="Unassembled WGS sequence"/>
</dbReference>
<sequence>MNGRPIKGRQHDATGRSKRRTKIAGQFAARTIEMIDSPAFRVLSLSARRVLDRLEIELASHGGMDNGRLPVTFDQFERYGIHRHAIAPAIREAEALGFVEVTEHGRAGNAEHRAPNKFRLTYRHTEAANPTDEWRSIRTIEEAESRARKAREIPPRSRQVRAPREKSPVPVSANVR</sequence>
<comment type="caution">
    <text evidence="2">The sequence shown here is derived from an EMBL/GenBank/DDBJ whole genome shotgun (WGS) entry which is preliminary data.</text>
</comment>
<organism evidence="2 3">
    <name type="scientific">Propylenella binzhouense</name>
    <dbReference type="NCBI Taxonomy" id="2555902"/>
    <lineage>
        <taxon>Bacteria</taxon>
        <taxon>Pseudomonadati</taxon>
        <taxon>Pseudomonadota</taxon>
        <taxon>Alphaproteobacteria</taxon>
        <taxon>Hyphomicrobiales</taxon>
        <taxon>Propylenellaceae</taxon>
        <taxon>Propylenella</taxon>
    </lineage>
</organism>
<feature type="region of interest" description="Disordered" evidence="1">
    <location>
        <begin position="1"/>
        <end position="21"/>
    </location>
</feature>
<dbReference type="AlphaFoldDB" id="A0A964WT01"/>
<evidence type="ECO:0000313" key="2">
    <source>
        <dbReference type="EMBL" id="MYZ47330.1"/>
    </source>
</evidence>
<dbReference type="EMBL" id="SPKJ01000013">
    <property type="protein sequence ID" value="MYZ47330.1"/>
    <property type="molecule type" value="Genomic_DNA"/>
</dbReference>
<name>A0A964WT01_9HYPH</name>
<dbReference type="OrthoDB" id="8243229at2"/>
<gene>
    <name evidence="2" type="ORF">E4O86_06355</name>
</gene>
<dbReference type="RefSeq" id="WP_161139680.1">
    <property type="nucleotide sequence ID" value="NZ_SPKJ01000013.1"/>
</dbReference>